<dbReference type="SUPFAM" id="SSF53335">
    <property type="entry name" value="S-adenosyl-L-methionine-dependent methyltransferases"/>
    <property type="match status" value="1"/>
</dbReference>
<keyword evidence="2" id="KW-1185">Reference proteome</keyword>
<protein>
    <submittedName>
        <fullName evidence="1">Class I SAM-dependent methyltransferase</fullName>
        <ecNumber evidence="1">2.1.-.-</ecNumber>
    </submittedName>
</protein>
<accession>A0ABU8ATX1</accession>
<dbReference type="GO" id="GO:0032259">
    <property type="term" value="P:methylation"/>
    <property type="evidence" value="ECO:0007669"/>
    <property type="project" value="UniProtKB-KW"/>
</dbReference>
<dbReference type="InterPro" id="IPR029063">
    <property type="entry name" value="SAM-dependent_MTases_sf"/>
</dbReference>
<sequence>MTALDFEDGSSAGALARYPTVHTPLDELPSLFREFPRVLAPGGLLAPAYRVGDECVHLTHAYGHPLDLDGAGHHGGHAPGVRAGAQAG</sequence>
<keyword evidence="1" id="KW-0808">Transferase</keyword>
<name>A0ABU8ATX1_9ACTN</name>
<reference evidence="1" key="1">
    <citation type="submission" date="2023-04" db="EMBL/GenBank/DDBJ databases">
        <title>Genomic diversity of scab-causing Streptomyces spp. in the province of Quebec, Canada.</title>
        <authorList>
            <person name="Biessy A."/>
            <person name="Cadieux M."/>
            <person name="Ciotola M."/>
            <person name="Filion M."/>
        </authorList>
    </citation>
    <scope>NUCLEOTIDE SEQUENCE</scope>
    <source>
        <strain evidence="1">B21-115</strain>
    </source>
</reference>
<organism evidence="1 2">
    <name type="scientific">Streptomyces bottropensis</name>
    <dbReference type="NCBI Taxonomy" id="42235"/>
    <lineage>
        <taxon>Bacteria</taxon>
        <taxon>Bacillati</taxon>
        <taxon>Actinomycetota</taxon>
        <taxon>Actinomycetes</taxon>
        <taxon>Kitasatosporales</taxon>
        <taxon>Streptomycetaceae</taxon>
        <taxon>Streptomyces</taxon>
    </lineage>
</organism>
<dbReference type="GO" id="GO:0008168">
    <property type="term" value="F:methyltransferase activity"/>
    <property type="evidence" value="ECO:0007669"/>
    <property type="project" value="UniProtKB-KW"/>
</dbReference>
<dbReference type="EC" id="2.1.-.-" evidence="1"/>
<proteinExistence type="predicted"/>
<dbReference type="Proteomes" id="UP001310290">
    <property type="component" value="Unassembled WGS sequence"/>
</dbReference>
<comment type="caution">
    <text evidence="1">The sequence shown here is derived from an EMBL/GenBank/DDBJ whole genome shotgun (WGS) entry which is preliminary data.</text>
</comment>
<gene>
    <name evidence="1" type="ORF">QBA35_28075</name>
</gene>
<evidence type="ECO:0000313" key="2">
    <source>
        <dbReference type="Proteomes" id="UP001310290"/>
    </source>
</evidence>
<keyword evidence="1" id="KW-0489">Methyltransferase</keyword>
<dbReference type="EMBL" id="JARULZ010000002">
    <property type="protein sequence ID" value="MEH0637137.1"/>
    <property type="molecule type" value="Genomic_DNA"/>
</dbReference>
<dbReference type="Gene3D" id="3.40.50.150">
    <property type="entry name" value="Vaccinia Virus protein VP39"/>
    <property type="match status" value="1"/>
</dbReference>
<evidence type="ECO:0000313" key="1">
    <source>
        <dbReference type="EMBL" id="MEH0637137.1"/>
    </source>
</evidence>